<dbReference type="PANTHER" id="PTHR33840">
    <property type="match status" value="1"/>
</dbReference>
<keyword evidence="1" id="KW-0812">Transmembrane</keyword>
<keyword evidence="1" id="KW-1133">Transmembrane helix</keyword>
<reference evidence="4" key="1">
    <citation type="journal article" date="2012" name="Sci. Rep.">
        <title>Genomes of surface isolates of Alteromonas macleodii: the life of a widespread marine opportunistic copiotroph.</title>
        <authorList>
            <person name="Lopez-Perez M."/>
            <person name="Gonzaga A."/>
            <person name="Martin-Cuadrado A.B."/>
            <person name="Onyshchenko O."/>
            <person name="Ghavidel A."/>
            <person name="Ghai R."/>
            <person name="Rodriguez-Valera F."/>
        </authorList>
    </citation>
    <scope>NUCLEOTIDE SEQUENCE [LARGE SCALE GENOMIC DNA]</scope>
    <source>
        <strain evidence="4">English Channel 673</strain>
    </source>
</reference>
<dbReference type="InterPro" id="IPR018712">
    <property type="entry name" value="Tle1-like_cat"/>
</dbReference>
<dbReference type="EMBL" id="CP003844">
    <property type="protein sequence ID" value="AFT72791.1"/>
    <property type="molecule type" value="Genomic_DNA"/>
</dbReference>
<gene>
    <name evidence="3" type="ordered locus">AMEC673_00425</name>
</gene>
<dbReference type="RefSeq" id="WP_014975293.1">
    <property type="nucleotide sequence ID" value="NC_018678.1"/>
</dbReference>
<evidence type="ECO:0000313" key="4">
    <source>
        <dbReference type="Proteomes" id="UP000006296"/>
    </source>
</evidence>
<dbReference type="PROSITE" id="PS51257">
    <property type="entry name" value="PROKAR_LIPOPROTEIN"/>
    <property type="match status" value="1"/>
</dbReference>
<dbReference type="Pfam" id="PF09994">
    <property type="entry name" value="T6SS_Tle1-like_cat"/>
    <property type="match status" value="1"/>
</dbReference>
<sequence length="501" mass="57946">MKYSFHCNTFYIPIAKMELLNKSLFLIMAFMLYGCSSIFSGNEVLPIPMEERYQLDQAKFFIDAPDLRLNPNKKNIKYYVAAFDGTENDKDNLNEDSRETVVSYLYSILDKKKLIKSEYYPGPGTQKNYITRTLDSIRCHSCIKIAKKALEDFEKFIKKEESKNDNLEIRVITIGFSRGAAIARHFMNQLPKKYKTSLLDERQDPNSTLIRTVGLLFDTVATSVEDELELGISTSTDFLLHFIANNESRRLFPVIYDVDIDFPGVPGRMNILQPRKCKFPKISNSNRLAQLSLPGSHSDIGASYKSGIGTYYRIYGEIALLKMGLISKTHFEIDDYLFTSGKHDSRGLYDFILESIFGKNPRGIKKVHSIKLSQDEYKLAKARLSNQFNSNFGYTSEVKEIKPVVIDLKKEGDYLKFYRGYFGLRDLQFSNNKSNGERVISFTYNESDFISRMDLNDKVWNSIPENELSRLEFIFLENEDIKRGYYYVDCKMVYAQENDIN</sequence>
<accession>A0AB32ZTE8</accession>
<feature type="transmembrane region" description="Helical" evidence="1">
    <location>
        <begin position="20"/>
        <end position="39"/>
    </location>
</feature>
<protein>
    <recommendedName>
        <fullName evidence="2">T6SS Phospholipase effector Tle1-like catalytic domain-containing protein</fullName>
    </recommendedName>
</protein>
<evidence type="ECO:0000256" key="1">
    <source>
        <dbReference type="SAM" id="Phobius"/>
    </source>
</evidence>
<name>A0AB32ZTE8_ALTME</name>
<proteinExistence type="predicted"/>
<organism evidence="3 4">
    <name type="scientific">Alteromonas macleodii (strain English Channel 673)</name>
    <dbReference type="NCBI Taxonomy" id="1004788"/>
    <lineage>
        <taxon>Bacteria</taxon>
        <taxon>Pseudomonadati</taxon>
        <taxon>Pseudomonadota</taxon>
        <taxon>Gammaproteobacteria</taxon>
        <taxon>Alteromonadales</taxon>
        <taxon>Alteromonadaceae</taxon>
        <taxon>Alteromonas/Salinimonas group</taxon>
        <taxon>Alteromonas</taxon>
    </lineage>
</organism>
<dbReference type="PANTHER" id="PTHR33840:SF1">
    <property type="entry name" value="TLE1 PHOSPHOLIPASE DOMAIN-CONTAINING PROTEIN"/>
    <property type="match status" value="1"/>
</dbReference>
<dbReference type="AlphaFoldDB" id="A0AB32ZTE8"/>
<feature type="domain" description="T6SS Phospholipase effector Tle1-like catalytic" evidence="2">
    <location>
        <begin position="79"/>
        <end position="187"/>
    </location>
</feature>
<evidence type="ECO:0000313" key="3">
    <source>
        <dbReference type="EMBL" id="AFT72791.1"/>
    </source>
</evidence>
<evidence type="ECO:0000259" key="2">
    <source>
        <dbReference type="Pfam" id="PF09994"/>
    </source>
</evidence>
<dbReference type="KEGG" id="amg:AMEC673_00425"/>
<keyword evidence="1" id="KW-0472">Membrane</keyword>
<dbReference type="Proteomes" id="UP000006296">
    <property type="component" value="Chromosome"/>
</dbReference>